<evidence type="ECO:0000256" key="6">
    <source>
        <dbReference type="ARBA" id="ARBA00031853"/>
    </source>
</evidence>
<evidence type="ECO:0000256" key="5">
    <source>
        <dbReference type="ARBA" id="ARBA00023163"/>
    </source>
</evidence>
<keyword evidence="4" id="KW-0238">DNA-binding</keyword>
<keyword evidence="9" id="KW-1185">Reference proteome</keyword>
<protein>
    <recommendedName>
        <fullName evidence="6">Protein CopB</fullName>
    </recommendedName>
</protein>
<dbReference type="InterPro" id="IPR019661">
    <property type="entry name" value="RepA2"/>
</dbReference>
<dbReference type="Pfam" id="PF10723">
    <property type="entry name" value="RepB-RCR_reg"/>
    <property type="match status" value="1"/>
</dbReference>
<geneLocation type="plasmid" evidence="8 9">
    <name>pX22927_1</name>
</geneLocation>
<accession>A0ABY4RD07</accession>
<proteinExistence type="predicted"/>
<dbReference type="Proteomes" id="UP001056635">
    <property type="component" value="Plasmid pX22927_1"/>
</dbReference>
<evidence type="ECO:0000256" key="3">
    <source>
        <dbReference type="ARBA" id="ARBA00023015"/>
    </source>
</evidence>
<feature type="region of interest" description="Disordered" evidence="7">
    <location>
        <begin position="1"/>
        <end position="21"/>
    </location>
</feature>
<reference evidence="8" key="1">
    <citation type="submission" date="2021-09" db="EMBL/GenBank/DDBJ databases">
        <title>First case of bloodstream infection caused by Mixta hanseatica sp. nov., a member of the Erwiniaceae family.</title>
        <authorList>
            <person name="Both A."/>
            <person name="Huang J."/>
            <person name="Wenzel P."/>
            <person name="Aepfelbacher M."/>
            <person name="Rohde H."/>
            <person name="Christner M."/>
            <person name="Hentschke M."/>
        </authorList>
    </citation>
    <scope>NUCLEOTIDE SEQUENCE</scope>
    <source>
        <strain evidence="8">X22927</strain>
        <plasmid evidence="8">pX22927_1</plasmid>
    </source>
</reference>
<dbReference type="RefSeq" id="WP_256470561.1">
    <property type="nucleotide sequence ID" value="NZ_CP082905.1"/>
</dbReference>
<evidence type="ECO:0000256" key="2">
    <source>
        <dbReference type="ARBA" id="ARBA00022689"/>
    </source>
</evidence>
<sequence>MPRDQTVTSSKKVRRMTDSEKQLAAVARKRLTHKEIKVFVRNPLKDLMINECKREGVNQAQFVEKLIEDELRKRGLLE</sequence>
<dbReference type="EMBL" id="CP082905">
    <property type="protein sequence ID" value="UQY46248.1"/>
    <property type="molecule type" value="Genomic_DNA"/>
</dbReference>
<name>A0ABY4RD07_9GAMM</name>
<gene>
    <name evidence="8" type="ORF">K6958_20595</name>
</gene>
<keyword evidence="3" id="KW-0805">Transcription regulation</keyword>
<evidence type="ECO:0000256" key="7">
    <source>
        <dbReference type="SAM" id="MobiDB-lite"/>
    </source>
</evidence>
<organism evidence="8 9">
    <name type="scientific">Mixta hanseatica</name>
    <dbReference type="NCBI Taxonomy" id="2872648"/>
    <lineage>
        <taxon>Bacteria</taxon>
        <taxon>Pseudomonadati</taxon>
        <taxon>Pseudomonadota</taxon>
        <taxon>Gammaproteobacteria</taxon>
        <taxon>Enterobacterales</taxon>
        <taxon>Erwiniaceae</taxon>
        <taxon>Mixta</taxon>
    </lineage>
</organism>
<evidence type="ECO:0000256" key="4">
    <source>
        <dbReference type="ARBA" id="ARBA00023125"/>
    </source>
</evidence>
<keyword evidence="2" id="KW-0615">Plasmid copy control</keyword>
<keyword evidence="5" id="KW-0804">Transcription</keyword>
<keyword evidence="1" id="KW-0678">Repressor</keyword>
<feature type="compositionally biased region" description="Polar residues" evidence="7">
    <location>
        <begin position="1"/>
        <end position="10"/>
    </location>
</feature>
<evidence type="ECO:0000256" key="1">
    <source>
        <dbReference type="ARBA" id="ARBA00022491"/>
    </source>
</evidence>
<keyword evidence="8" id="KW-0614">Plasmid</keyword>
<evidence type="ECO:0000313" key="8">
    <source>
        <dbReference type="EMBL" id="UQY46248.1"/>
    </source>
</evidence>
<evidence type="ECO:0000313" key="9">
    <source>
        <dbReference type="Proteomes" id="UP001056635"/>
    </source>
</evidence>